<dbReference type="PROSITE" id="PS51257">
    <property type="entry name" value="PROKAR_LIPOPROTEIN"/>
    <property type="match status" value="1"/>
</dbReference>
<feature type="region of interest" description="Disordered" evidence="1">
    <location>
        <begin position="155"/>
        <end position="190"/>
    </location>
</feature>
<sequence length="190" mass="19915">MFRTAQFVIAFSLVLVGCGSSGVSSDEDARRAYEGLDDSIDKAITLGFQGFNAATSANVAPQTANGAKTGTITISGQVDQGASTNKTMNLIEELKDYSDDGEITYNTNETLPVLSMKLSKVPTGTLEGSLDGRFTMAGALEGDLTLSLTFTGELQPSPDDESKVERKPGTTHITGTAASGDGNYNVDLTR</sequence>
<dbReference type="EMBL" id="MH908894">
    <property type="protein sequence ID" value="AYM53119.1"/>
    <property type="molecule type" value="Genomic_DNA"/>
</dbReference>
<organism evidence="2">
    <name type="scientific">Sorangium cellulosum</name>
    <name type="common">Polyangium cellulosum</name>
    <dbReference type="NCBI Taxonomy" id="56"/>
    <lineage>
        <taxon>Bacteria</taxon>
        <taxon>Pseudomonadati</taxon>
        <taxon>Myxococcota</taxon>
        <taxon>Polyangia</taxon>
        <taxon>Polyangiales</taxon>
        <taxon>Polyangiaceae</taxon>
        <taxon>Sorangium</taxon>
    </lineage>
</organism>
<evidence type="ECO:0000313" key="2">
    <source>
        <dbReference type="EMBL" id="AYM53119.1"/>
    </source>
</evidence>
<evidence type="ECO:0000256" key="1">
    <source>
        <dbReference type="SAM" id="MobiDB-lite"/>
    </source>
</evidence>
<name>A0A3S7UWK1_SORCE</name>
<proteinExistence type="predicted"/>
<reference evidence="2" key="1">
    <citation type="journal article" date="2018" name="J. Ind. Microbiol. Biotechnol.">
        <title>Genome mining reveals uncommon alkylpyrones as type III PKS products from myxobacteria.</title>
        <authorList>
            <person name="Hug J.J."/>
            <person name="Panter F."/>
            <person name="Krug D."/>
            <person name="Muller R."/>
        </authorList>
    </citation>
    <scope>NUCLEOTIDE SEQUENCE</scope>
    <source>
        <strain evidence="2">So ce377</strain>
    </source>
</reference>
<accession>A0A3S7UWK1</accession>
<protein>
    <submittedName>
        <fullName evidence="2">Uncharacterized protein</fullName>
    </submittedName>
</protein>
<dbReference type="AlphaFoldDB" id="A0A3S7UWK1"/>